<dbReference type="Pfam" id="PF12893">
    <property type="entry name" value="Lumazine_bd_2"/>
    <property type="match status" value="1"/>
</dbReference>
<dbReference type="InterPro" id="IPR032710">
    <property type="entry name" value="NTF2-like_dom_sf"/>
</dbReference>
<reference evidence="1 2" key="1">
    <citation type="submission" date="2019-12" db="EMBL/GenBank/DDBJ databases">
        <title>Novel species isolated from a subtropical stream in China.</title>
        <authorList>
            <person name="Lu H."/>
        </authorList>
    </citation>
    <scope>NUCLEOTIDE SEQUENCE [LARGE SCALE GENOMIC DNA]</scope>
    <source>
        <strain evidence="1 2">FT127W</strain>
    </source>
</reference>
<dbReference type="SUPFAM" id="SSF54427">
    <property type="entry name" value="NTF2-like"/>
    <property type="match status" value="1"/>
</dbReference>
<dbReference type="Gene3D" id="3.10.450.50">
    <property type="match status" value="1"/>
</dbReference>
<evidence type="ECO:0000313" key="2">
    <source>
        <dbReference type="Proteomes" id="UP000450676"/>
    </source>
</evidence>
<protein>
    <submittedName>
        <fullName evidence="1">DUF4440 domain-containing protein</fullName>
    </submittedName>
</protein>
<comment type="caution">
    <text evidence="1">The sequence shown here is derived from an EMBL/GenBank/DDBJ whole genome shotgun (WGS) entry which is preliminary data.</text>
</comment>
<dbReference type="AlphaFoldDB" id="A0A7X4KKT7"/>
<dbReference type="EMBL" id="WWCU01000003">
    <property type="protein sequence ID" value="MYN06462.1"/>
    <property type="molecule type" value="Genomic_DNA"/>
</dbReference>
<dbReference type="Proteomes" id="UP000450676">
    <property type="component" value="Unassembled WGS sequence"/>
</dbReference>
<dbReference type="InterPro" id="IPR039437">
    <property type="entry name" value="FrzH/put_lumazine-bd"/>
</dbReference>
<name>A0A7X4KKT7_9BURK</name>
<organism evidence="1 2">
    <name type="scientific">Pseudoduganella aquatica</name>
    <dbReference type="NCBI Taxonomy" id="2660641"/>
    <lineage>
        <taxon>Bacteria</taxon>
        <taxon>Pseudomonadati</taxon>
        <taxon>Pseudomonadota</taxon>
        <taxon>Betaproteobacteria</taxon>
        <taxon>Burkholderiales</taxon>
        <taxon>Oxalobacteraceae</taxon>
        <taxon>Telluria group</taxon>
        <taxon>Pseudoduganella</taxon>
    </lineage>
</organism>
<accession>A0A7X4KKT7</accession>
<dbReference type="RefSeq" id="WP_161070853.1">
    <property type="nucleotide sequence ID" value="NZ_CP086370.1"/>
</dbReference>
<keyword evidence="2" id="KW-1185">Reference proteome</keyword>
<sequence>MKQPSTRPAAADIAAITGVAEAYLRGVYQGDAAALAALFAPEAQVYGDIGGQPYFKTIAAYLEGVAGRASPQSLGEPYRMRVLSVDSMGSIATVRLHSPMLGFNYHLYLTLRLADGAWRIVNKTFSHLTS</sequence>
<gene>
    <name evidence="1" type="ORF">GTP77_03845</name>
</gene>
<proteinExistence type="predicted"/>
<evidence type="ECO:0000313" key="1">
    <source>
        <dbReference type="EMBL" id="MYN06462.1"/>
    </source>
</evidence>